<name>A0A1Y1HZX2_KLENI</name>
<dbReference type="OrthoDB" id="10055554at2759"/>
<evidence type="ECO:0000259" key="2">
    <source>
        <dbReference type="Pfam" id="PF02698"/>
    </source>
</evidence>
<accession>A0A1Y1HZX2</accession>
<evidence type="ECO:0000313" key="4">
    <source>
        <dbReference type="Proteomes" id="UP000054558"/>
    </source>
</evidence>
<evidence type="ECO:0000256" key="1">
    <source>
        <dbReference type="SAM" id="MobiDB-lite"/>
    </source>
</evidence>
<feature type="region of interest" description="Disordered" evidence="1">
    <location>
        <begin position="145"/>
        <end position="166"/>
    </location>
</feature>
<dbReference type="PANTHER" id="PTHR30336">
    <property type="entry name" value="INNER MEMBRANE PROTEIN, PROBABLE PERMEASE"/>
    <property type="match status" value="1"/>
</dbReference>
<proteinExistence type="predicted"/>
<sequence>MGGGTSHKPPVLNKDGYVIHEGTSCAAYLTEKHGVHPDHILKEWASYDTIANGYFALTAHAIPRGWRRIMMVTSAFHFERSRLIFEWMFGLQGAGAAFHNDSASASASANGTGEFGALRIESHNGDDSSGRGLVGHEASQVASSFDGNGETSDEGNVGGMNGGAVARTPGSQGFSMHYLRASDEGIDADVIQARLQKEASSIRNLQKNLIPRIRTLPEMHRWLHIEHKAYNVADQAAFGEDPAKVKDPALASY</sequence>
<dbReference type="CDD" id="cd06259">
    <property type="entry name" value="YdcF-like"/>
    <property type="match status" value="1"/>
</dbReference>
<reference evidence="3 4" key="1">
    <citation type="journal article" date="2014" name="Nat. Commun.">
        <title>Klebsormidium flaccidum genome reveals primary factors for plant terrestrial adaptation.</title>
        <authorList>
            <person name="Hori K."/>
            <person name="Maruyama F."/>
            <person name="Fujisawa T."/>
            <person name="Togashi T."/>
            <person name="Yamamoto N."/>
            <person name="Seo M."/>
            <person name="Sato S."/>
            <person name="Yamada T."/>
            <person name="Mori H."/>
            <person name="Tajima N."/>
            <person name="Moriyama T."/>
            <person name="Ikeuchi M."/>
            <person name="Watanabe M."/>
            <person name="Wada H."/>
            <person name="Kobayashi K."/>
            <person name="Saito M."/>
            <person name="Masuda T."/>
            <person name="Sasaki-Sekimoto Y."/>
            <person name="Mashiguchi K."/>
            <person name="Awai K."/>
            <person name="Shimojima M."/>
            <person name="Masuda S."/>
            <person name="Iwai M."/>
            <person name="Nobusawa T."/>
            <person name="Narise T."/>
            <person name="Kondo S."/>
            <person name="Saito H."/>
            <person name="Sato R."/>
            <person name="Murakawa M."/>
            <person name="Ihara Y."/>
            <person name="Oshima-Yamada Y."/>
            <person name="Ohtaka K."/>
            <person name="Satoh M."/>
            <person name="Sonobe K."/>
            <person name="Ishii M."/>
            <person name="Ohtani R."/>
            <person name="Kanamori-Sato M."/>
            <person name="Honoki R."/>
            <person name="Miyazaki D."/>
            <person name="Mochizuki H."/>
            <person name="Umetsu J."/>
            <person name="Higashi K."/>
            <person name="Shibata D."/>
            <person name="Kamiya Y."/>
            <person name="Sato N."/>
            <person name="Nakamura Y."/>
            <person name="Tabata S."/>
            <person name="Ida S."/>
            <person name="Kurokawa K."/>
            <person name="Ohta H."/>
        </authorList>
    </citation>
    <scope>NUCLEOTIDE SEQUENCE [LARGE SCALE GENOMIC DNA]</scope>
    <source>
        <strain evidence="3 4">NIES-2285</strain>
    </source>
</reference>
<keyword evidence="4" id="KW-1185">Reference proteome</keyword>
<feature type="domain" description="DUF218" evidence="2">
    <location>
        <begin position="19"/>
        <end position="90"/>
    </location>
</feature>
<organism evidence="3 4">
    <name type="scientific">Klebsormidium nitens</name>
    <name type="common">Green alga</name>
    <name type="synonym">Ulothrix nitens</name>
    <dbReference type="NCBI Taxonomy" id="105231"/>
    <lineage>
        <taxon>Eukaryota</taxon>
        <taxon>Viridiplantae</taxon>
        <taxon>Streptophyta</taxon>
        <taxon>Klebsormidiophyceae</taxon>
        <taxon>Klebsormidiales</taxon>
        <taxon>Klebsormidiaceae</taxon>
        <taxon>Klebsormidium</taxon>
    </lineage>
</organism>
<dbReference type="Pfam" id="PF02698">
    <property type="entry name" value="DUF218"/>
    <property type="match status" value="1"/>
</dbReference>
<dbReference type="AlphaFoldDB" id="A0A1Y1HZX2"/>
<dbReference type="OMA" id="HEFIFRR"/>
<dbReference type="PANTHER" id="PTHR30336:SF20">
    <property type="entry name" value="DUF218 DOMAIN-CONTAINING PROTEIN"/>
    <property type="match status" value="1"/>
</dbReference>
<dbReference type="InterPro" id="IPR003848">
    <property type="entry name" value="DUF218"/>
</dbReference>
<gene>
    <name evidence="3" type="ORF">KFL_000790330</name>
</gene>
<protein>
    <recommendedName>
        <fullName evidence="2">DUF218 domain-containing protein</fullName>
    </recommendedName>
</protein>
<dbReference type="EMBL" id="DF237028">
    <property type="protein sequence ID" value="GAQ81408.1"/>
    <property type="molecule type" value="Genomic_DNA"/>
</dbReference>
<evidence type="ECO:0000313" key="3">
    <source>
        <dbReference type="EMBL" id="GAQ81408.1"/>
    </source>
</evidence>
<dbReference type="Proteomes" id="UP000054558">
    <property type="component" value="Unassembled WGS sequence"/>
</dbReference>
<dbReference type="InterPro" id="IPR051599">
    <property type="entry name" value="Cell_Envelope_Assoc"/>
</dbReference>